<accession>A0A8J8P074</accession>
<dbReference type="Proteomes" id="UP000785679">
    <property type="component" value="Unassembled WGS sequence"/>
</dbReference>
<gene>
    <name evidence="2" type="ORF">FGO68_gene7201</name>
</gene>
<dbReference type="EMBL" id="RRYP01002246">
    <property type="protein sequence ID" value="TNV84991.1"/>
    <property type="molecule type" value="Genomic_DNA"/>
</dbReference>
<sequence length="254" mass="29418">MNEILTIRGRSALDMVHIVTQSNRRFALIKEPERDMRGFILQIKRVTPTIVRGETLIEVVGKDRFIADVVQIPQERQGLYSNESEALKFANGRIIKDEIIANEEEAEDLRAAALREINEKLRELETLFNQQYGQRALPEIQPQLRASFGEFPRFNSNNNFGQISREALTQKLERQSIYVLSHLELQNSNKDLIFSTNGVERLNACLTELRNSRPHMKLFVWEPEVSEKKKESHKELLLILALVALLFLAKYFRG</sequence>
<dbReference type="OrthoDB" id="265776at2759"/>
<proteinExistence type="predicted"/>
<organism evidence="2 3">
    <name type="scientific">Halteria grandinella</name>
    <dbReference type="NCBI Taxonomy" id="5974"/>
    <lineage>
        <taxon>Eukaryota</taxon>
        <taxon>Sar</taxon>
        <taxon>Alveolata</taxon>
        <taxon>Ciliophora</taxon>
        <taxon>Intramacronucleata</taxon>
        <taxon>Spirotrichea</taxon>
        <taxon>Stichotrichia</taxon>
        <taxon>Sporadotrichida</taxon>
        <taxon>Halteriidae</taxon>
        <taxon>Halteria</taxon>
    </lineage>
</organism>
<reference evidence="2" key="1">
    <citation type="submission" date="2019-06" db="EMBL/GenBank/DDBJ databases">
        <authorList>
            <person name="Zheng W."/>
        </authorList>
    </citation>
    <scope>NUCLEOTIDE SEQUENCE</scope>
    <source>
        <strain evidence="2">QDHG01</strain>
    </source>
</reference>
<keyword evidence="1" id="KW-0175">Coiled coil</keyword>
<feature type="coiled-coil region" evidence="1">
    <location>
        <begin position="103"/>
        <end position="134"/>
    </location>
</feature>
<comment type="caution">
    <text evidence="2">The sequence shown here is derived from an EMBL/GenBank/DDBJ whole genome shotgun (WGS) entry which is preliminary data.</text>
</comment>
<name>A0A8J8P074_HALGN</name>
<protein>
    <submittedName>
        <fullName evidence="2">Uncharacterized protein</fullName>
    </submittedName>
</protein>
<evidence type="ECO:0000313" key="2">
    <source>
        <dbReference type="EMBL" id="TNV84991.1"/>
    </source>
</evidence>
<evidence type="ECO:0000313" key="3">
    <source>
        <dbReference type="Proteomes" id="UP000785679"/>
    </source>
</evidence>
<keyword evidence="3" id="KW-1185">Reference proteome</keyword>
<dbReference type="AlphaFoldDB" id="A0A8J8P074"/>
<evidence type="ECO:0000256" key="1">
    <source>
        <dbReference type="SAM" id="Coils"/>
    </source>
</evidence>